<dbReference type="EMBL" id="QKZR01000004">
    <property type="protein sequence ID" value="PZX39261.1"/>
    <property type="molecule type" value="Genomic_DNA"/>
</dbReference>
<feature type="signal peptide" evidence="1">
    <location>
        <begin position="1"/>
        <end position="18"/>
    </location>
</feature>
<evidence type="ECO:0000313" key="3">
    <source>
        <dbReference type="Proteomes" id="UP000248584"/>
    </source>
</evidence>
<organism evidence="2 3">
    <name type="scientific">Nonlabens dokdonensis</name>
    <dbReference type="NCBI Taxonomy" id="328515"/>
    <lineage>
        <taxon>Bacteria</taxon>
        <taxon>Pseudomonadati</taxon>
        <taxon>Bacteroidota</taxon>
        <taxon>Flavobacteriia</taxon>
        <taxon>Flavobacteriales</taxon>
        <taxon>Flavobacteriaceae</taxon>
        <taxon>Nonlabens</taxon>
    </lineage>
</organism>
<feature type="chain" id="PRO_5045815488" evidence="1">
    <location>
        <begin position="19"/>
        <end position="272"/>
    </location>
</feature>
<dbReference type="RefSeq" id="WP_015364102.1">
    <property type="nucleotide sequence ID" value="NZ_QKZR01000004.1"/>
</dbReference>
<sequence length="272" mass="31699">MRHILTSLFLLLSLSLSAQNLEKKATEILKEAKELLVMEQASWHATDHFLATYPEKRADIRGYFSYVNKDEDAVTLFYGEENAVLARYLFKGVPVPERLFVETENLVIKEQETELLEIRKKAFEDMMSNEDGFYSFYENVNPNLIPIIYEGKKKVYIISGSSEPQMLIGNDYKLTFNKKNKIKKREKLHNSILSFDYTENENIESSFHTHIVSDFIDVTDVCTLLLYKNYTRIGQHIVMSKKYVSILNLEKETLIILTRKAWDKINGDGEKK</sequence>
<dbReference type="Proteomes" id="UP000248584">
    <property type="component" value="Unassembled WGS sequence"/>
</dbReference>
<protein>
    <submittedName>
        <fullName evidence="2">Uncharacterized protein</fullName>
    </submittedName>
</protein>
<evidence type="ECO:0000256" key="1">
    <source>
        <dbReference type="SAM" id="SignalP"/>
    </source>
</evidence>
<reference evidence="2 3" key="1">
    <citation type="submission" date="2018-06" db="EMBL/GenBank/DDBJ databases">
        <title>Genomic Encyclopedia of Archaeal and Bacterial Type Strains, Phase II (KMG-II): from individual species to whole genera.</title>
        <authorList>
            <person name="Goeker M."/>
        </authorList>
    </citation>
    <scope>NUCLEOTIDE SEQUENCE [LARGE SCALE GENOMIC DNA]</scope>
    <source>
        <strain evidence="2 3">DSM 17205</strain>
    </source>
</reference>
<name>A0ABX5PWJ5_9FLAO</name>
<evidence type="ECO:0000313" key="2">
    <source>
        <dbReference type="EMBL" id="PZX39261.1"/>
    </source>
</evidence>
<gene>
    <name evidence="2" type="ORF">LX97_02627</name>
</gene>
<keyword evidence="1" id="KW-0732">Signal</keyword>
<accession>A0ABX5PWJ5</accession>
<proteinExistence type="predicted"/>
<keyword evidence="3" id="KW-1185">Reference proteome</keyword>
<comment type="caution">
    <text evidence="2">The sequence shown here is derived from an EMBL/GenBank/DDBJ whole genome shotgun (WGS) entry which is preliminary data.</text>
</comment>